<dbReference type="KEGG" id="scs:Sta7437_4569"/>
<feature type="domain" description="Response regulatory" evidence="5">
    <location>
        <begin position="5"/>
        <end position="121"/>
    </location>
</feature>
<reference evidence="7" key="1">
    <citation type="journal article" date="2013" name="Proc. Natl. Acad. Sci. U.S.A.">
        <title>Improving the coverage of the cyanobacterial phylum using diversity-driven genome sequencing.</title>
        <authorList>
            <person name="Shih P.M."/>
            <person name="Wu D."/>
            <person name="Latifi A."/>
            <person name="Axen S.D."/>
            <person name="Fewer D.P."/>
            <person name="Talla E."/>
            <person name="Calteau A."/>
            <person name="Cai F."/>
            <person name="Tandeau de Marsac N."/>
            <person name="Rippka R."/>
            <person name="Herdman M."/>
            <person name="Sivonen K."/>
            <person name="Coursin T."/>
            <person name="Laurent T."/>
            <person name="Goodwin L."/>
            <person name="Nolan M."/>
            <person name="Davenport K.W."/>
            <person name="Han C.S."/>
            <person name="Rubin E.M."/>
            <person name="Eisen J.A."/>
            <person name="Woyke T."/>
            <person name="Gugger M."/>
            <person name="Kerfeld C.A."/>
        </authorList>
    </citation>
    <scope>NUCLEOTIDE SEQUENCE [LARGE SCALE GENOMIC DNA]</scope>
    <source>
        <strain evidence="7">ATCC 29371 / PCC 7437</strain>
        <plasmid evidence="7">Plasmid pSTA7437.01</plasmid>
    </source>
</reference>
<dbReference type="EMBL" id="CP003654">
    <property type="protein sequence ID" value="AFZ38028.1"/>
    <property type="molecule type" value="Genomic_DNA"/>
</dbReference>
<geneLocation type="plasmid" evidence="6 7">
    <name>pSTA7437.01</name>
</geneLocation>
<dbReference type="SMART" id="SM00421">
    <property type="entry name" value="HTH_LUXR"/>
    <property type="match status" value="1"/>
</dbReference>
<dbReference type="AlphaFoldDB" id="K9XZS0"/>
<keyword evidence="1 3" id="KW-0597">Phosphoprotein</keyword>
<dbReference type="Pfam" id="PF00196">
    <property type="entry name" value="GerE"/>
    <property type="match status" value="1"/>
</dbReference>
<evidence type="ECO:0000259" key="5">
    <source>
        <dbReference type="PROSITE" id="PS50110"/>
    </source>
</evidence>
<dbReference type="InterPro" id="IPR000792">
    <property type="entry name" value="Tscrpt_reg_LuxR_C"/>
</dbReference>
<dbReference type="InterPro" id="IPR011006">
    <property type="entry name" value="CheY-like_superfamily"/>
</dbReference>
<dbReference type="SUPFAM" id="SSF46894">
    <property type="entry name" value="C-terminal effector domain of the bipartite response regulators"/>
    <property type="match status" value="1"/>
</dbReference>
<dbReference type="PROSITE" id="PS50110">
    <property type="entry name" value="RESPONSE_REGULATORY"/>
    <property type="match status" value="1"/>
</dbReference>
<dbReference type="Proteomes" id="UP000010473">
    <property type="component" value="Plasmid pSTA7437.01"/>
</dbReference>
<dbReference type="CDD" id="cd06170">
    <property type="entry name" value="LuxR_C_like"/>
    <property type="match status" value="1"/>
</dbReference>
<dbReference type="GO" id="GO:0006355">
    <property type="term" value="P:regulation of DNA-templated transcription"/>
    <property type="evidence" value="ECO:0007669"/>
    <property type="project" value="InterPro"/>
</dbReference>
<dbReference type="PRINTS" id="PR00038">
    <property type="entry name" value="HTHLUXR"/>
</dbReference>
<dbReference type="CDD" id="cd17535">
    <property type="entry name" value="REC_NarL-like"/>
    <property type="match status" value="1"/>
</dbReference>
<dbReference type="InterPro" id="IPR016032">
    <property type="entry name" value="Sig_transdc_resp-reg_C-effctor"/>
</dbReference>
<feature type="modified residue" description="4-aspartylphosphate" evidence="3">
    <location>
        <position position="57"/>
    </location>
</feature>
<proteinExistence type="predicted"/>
<dbReference type="RefSeq" id="WP_015211937.1">
    <property type="nucleotide sequence ID" value="NC_019765.1"/>
</dbReference>
<dbReference type="SMART" id="SM00448">
    <property type="entry name" value="REC"/>
    <property type="match status" value="1"/>
</dbReference>
<dbReference type="Gene3D" id="3.40.50.2300">
    <property type="match status" value="1"/>
</dbReference>
<dbReference type="PROSITE" id="PS50043">
    <property type="entry name" value="HTH_LUXR_2"/>
    <property type="match status" value="1"/>
</dbReference>
<dbReference type="InterPro" id="IPR001789">
    <property type="entry name" value="Sig_transdc_resp-reg_receiver"/>
</dbReference>
<feature type="domain" description="HTH luxR-type" evidence="4">
    <location>
        <begin position="155"/>
        <end position="220"/>
    </location>
</feature>
<organism evidence="6 7">
    <name type="scientific">Stanieria cyanosphaera (strain ATCC 29371 / PCC 7437)</name>
    <dbReference type="NCBI Taxonomy" id="111780"/>
    <lineage>
        <taxon>Bacteria</taxon>
        <taxon>Bacillati</taxon>
        <taxon>Cyanobacteriota</taxon>
        <taxon>Cyanophyceae</taxon>
        <taxon>Pleurocapsales</taxon>
        <taxon>Dermocarpellaceae</taxon>
        <taxon>Stanieria</taxon>
    </lineage>
</organism>
<keyword evidence="6" id="KW-0614">Plasmid</keyword>
<evidence type="ECO:0000256" key="2">
    <source>
        <dbReference type="ARBA" id="ARBA00023125"/>
    </source>
</evidence>
<dbReference type="InterPro" id="IPR058245">
    <property type="entry name" value="NreC/VraR/RcsB-like_REC"/>
</dbReference>
<evidence type="ECO:0000313" key="6">
    <source>
        <dbReference type="EMBL" id="AFZ38028.1"/>
    </source>
</evidence>
<evidence type="ECO:0000256" key="3">
    <source>
        <dbReference type="PROSITE-ProRule" id="PRU00169"/>
    </source>
</evidence>
<dbReference type="SUPFAM" id="SSF52172">
    <property type="entry name" value="CheY-like"/>
    <property type="match status" value="1"/>
</dbReference>
<evidence type="ECO:0000259" key="4">
    <source>
        <dbReference type="PROSITE" id="PS50043"/>
    </source>
</evidence>
<dbReference type="Pfam" id="PF00072">
    <property type="entry name" value="Response_reg"/>
    <property type="match status" value="1"/>
</dbReference>
<dbReference type="HOGENOM" id="CLU_000445_90_10_3"/>
<dbReference type="GO" id="GO:0000160">
    <property type="term" value="P:phosphorelay signal transduction system"/>
    <property type="evidence" value="ECO:0007669"/>
    <property type="project" value="InterPro"/>
</dbReference>
<dbReference type="PANTHER" id="PTHR43214">
    <property type="entry name" value="TWO-COMPONENT RESPONSE REGULATOR"/>
    <property type="match status" value="1"/>
</dbReference>
<keyword evidence="7" id="KW-1185">Reference proteome</keyword>
<gene>
    <name evidence="6" type="ordered locus">Sta7437_4569</name>
</gene>
<name>K9XZS0_STAC7</name>
<evidence type="ECO:0000256" key="1">
    <source>
        <dbReference type="ARBA" id="ARBA00022553"/>
    </source>
</evidence>
<dbReference type="GO" id="GO:0003677">
    <property type="term" value="F:DNA binding"/>
    <property type="evidence" value="ECO:0007669"/>
    <property type="project" value="UniProtKB-KW"/>
</dbReference>
<keyword evidence="2" id="KW-0238">DNA-binding</keyword>
<accession>K9XZS0</accession>
<sequence length="225" mass="25272">MLKTKVLLIETDPAIALGLPELIHQKVQSEIVVDVSTNHEDGLSKALSLKPDLILMDLNHGKGLTLAEQIKNVLPEIKILFLSATLSNQQDLICLIADGYNGFCLKGMEVDELIEAIRVTQKNEDSIYLDARIVSDLRKQISRLKYVTDETNEEITHLLAEFTTRQKDVLKLLLQGKDETEISKLLEISYYTVRSHLNAIRNKLVAKSKSEVIAKCWSMGLAYAL</sequence>
<dbReference type="InterPro" id="IPR039420">
    <property type="entry name" value="WalR-like"/>
</dbReference>
<protein>
    <submittedName>
        <fullName evidence="6">Two component transcriptional regulator, LuxR family</fullName>
    </submittedName>
</protein>
<evidence type="ECO:0000313" key="7">
    <source>
        <dbReference type="Proteomes" id="UP000010473"/>
    </source>
</evidence>